<keyword evidence="2 5" id="KW-0812">Transmembrane</keyword>
<dbReference type="PANTHER" id="PTHR23507">
    <property type="entry name" value="ZGC:174356"/>
    <property type="match status" value="1"/>
</dbReference>
<feature type="transmembrane region" description="Helical" evidence="5">
    <location>
        <begin position="46"/>
        <end position="64"/>
    </location>
</feature>
<feature type="transmembrane region" description="Helical" evidence="5">
    <location>
        <begin position="221"/>
        <end position="246"/>
    </location>
</feature>
<feature type="transmembrane region" description="Helical" evidence="5">
    <location>
        <begin position="149"/>
        <end position="170"/>
    </location>
</feature>
<dbReference type="InterPro" id="IPR036259">
    <property type="entry name" value="MFS_trans_sf"/>
</dbReference>
<dbReference type="Proteomes" id="UP000887574">
    <property type="component" value="Unplaced"/>
</dbReference>
<name>A0A915D0V4_9BILA</name>
<evidence type="ECO:0000256" key="3">
    <source>
        <dbReference type="ARBA" id="ARBA00022989"/>
    </source>
</evidence>
<feature type="transmembrane region" description="Helical" evidence="5">
    <location>
        <begin position="116"/>
        <end position="137"/>
    </location>
</feature>
<dbReference type="PANTHER" id="PTHR23507:SF1">
    <property type="entry name" value="FI18259P1-RELATED"/>
    <property type="match status" value="1"/>
</dbReference>
<reference evidence="7" key="1">
    <citation type="submission" date="2022-11" db="UniProtKB">
        <authorList>
            <consortium name="WormBaseParasite"/>
        </authorList>
    </citation>
    <scope>IDENTIFICATION</scope>
</reference>
<accession>A0A915D0V4</accession>
<feature type="transmembrane region" description="Helical" evidence="5">
    <location>
        <begin position="76"/>
        <end position="95"/>
    </location>
</feature>
<keyword evidence="3 5" id="KW-1133">Transmembrane helix</keyword>
<feature type="transmembrane region" description="Helical" evidence="5">
    <location>
        <begin position="367"/>
        <end position="395"/>
    </location>
</feature>
<keyword evidence="6" id="KW-1185">Reference proteome</keyword>
<dbReference type="SUPFAM" id="SSF103473">
    <property type="entry name" value="MFS general substrate transporter"/>
    <property type="match status" value="1"/>
</dbReference>
<sequence>MCRIFAANHEPKNPVQSAVQFCSNISIYNDTRYLNLVEKDISEMSIYLQLCSTVATLISAPILGAWSDFHGRKKPFLAVCLAAWLCCIMSNTVVIDDSRKQLNKQFSGAYKNCSSFCYSISWFNRGTLVYSLFSIKIASTSEEHVRGYFRAYVIASACALLTFLYILFFLQETHNLRESEQARLTDRPDQLVHRPSVRHAHLYVLESFKVLLVPRPRWTRLCLILLITFMFIEFLSFDSTLTLLIFKRSPFNWDDQIFEKYVTLKSIASSVGVILVPLLFTLVRCVARESLMLILGIFANGLIAFYCTGSFFWWIVSRPANLVSQDGDQRADCSIVFTSLFSNGLLSVVSKTILYKLYELTWDSWPGFVFFVVAFLHAIVFFGQLLIHALMYPIWAAVPEIGSNEQIPTSSSDRLSSDTQDSVSVTVVNTSDTRNCLGRIK</sequence>
<organism evidence="6 7">
    <name type="scientific">Ditylenchus dipsaci</name>
    <dbReference type="NCBI Taxonomy" id="166011"/>
    <lineage>
        <taxon>Eukaryota</taxon>
        <taxon>Metazoa</taxon>
        <taxon>Ecdysozoa</taxon>
        <taxon>Nematoda</taxon>
        <taxon>Chromadorea</taxon>
        <taxon>Rhabditida</taxon>
        <taxon>Tylenchina</taxon>
        <taxon>Tylenchomorpha</taxon>
        <taxon>Sphaerularioidea</taxon>
        <taxon>Anguinidae</taxon>
        <taxon>Anguininae</taxon>
        <taxon>Ditylenchus</taxon>
    </lineage>
</organism>
<dbReference type="Gene3D" id="1.20.1250.20">
    <property type="entry name" value="MFS general substrate transporter like domains"/>
    <property type="match status" value="2"/>
</dbReference>
<dbReference type="GO" id="GO:0022857">
    <property type="term" value="F:transmembrane transporter activity"/>
    <property type="evidence" value="ECO:0007669"/>
    <property type="project" value="TreeGrafter"/>
</dbReference>
<proteinExistence type="predicted"/>
<evidence type="ECO:0000256" key="2">
    <source>
        <dbReference type="ARBA" id="ARBA00022692"/>
    </source>
</evidence>
<evidence type="ECO:0000256" key="5">
    <source>
        <dbReference type="SAM" id="Phobius"/>
    </source>
</evidence>
<evidence type="ECO:0000313" key="6">
    <source>
        <dbReference type="Proteomes" id="UP000887574"/>
    </source>
</evidence>
<protein>
    <submittedName>
        <fullName evidence="7">Proton-coupled folate transporter</fullName>
    </submittedName>
</protein>
<feature type="transmembrane region" description="Helical" evidence="5">
    <location>
        <begin position="266"/>
        <end position="286"/>
    </location>
</feature>
<evidence type="ECO:0000313" key="7">
    <source>
        <dbReference type="WBParaSite" id="jg14739"/>
    </source>
</evidence>
<feature type="transmembrane region" description="Helical" evidence="5">
    <location>
        <begin position="293"/>
        <end position="315"/>
    </location>
</feature>
<evidence type="ECO:0000256" key="4">
    <source>
        <dbReference type="ARBA" id="ARBA00023136"/>
    </source>
</evidence>
<dbReference type="GO" id="GO:0016020">
    <property type="term" value="C:membrane"/>
    <property type="evidence" value="ECO:0007669"/>
    <property type="project" value="UniProtKB-SubCell"/>
</dbReference>
<keyword evidence="4 5" id="KW-0472">Membrane</keyword>
<dbReference type="WBParaSite" id="jg14739">
    <property type="protein sequence ID" value="jg14739"/>
    <property type="gene ID" value="jg14739"/>
</dbReference>
<comment type="subcellular location">
    <subcellularLocation>
        <location evidence="1">Membrane</location>
        <topology evidence="1">Multi-pass membrane protein</topology>
    </subcellularLocation>
</comment>
<dbReference type="AlphaFoldDB" id="A0A915D0V4"/>
<evidence type="ECO:0000256" key="1">
    <source>
        <dbReference type="ARBA" id="ARBA00004141"/>
    </source>
</evidence>